<proteinExistence type="predicted"/>
<evidence type="ECO:0000313" key="2">
    <source>
        <dbReference type="Proteomes" id="UP001580346"/>
    </source>
</evidence>
<dbReference type="Gene3D" id="3.40.190.10">
    <property type="entry name" value="Periplasmic binding protein-like II"/>
    <property type="match status" value="2"/>
</dbReference>
<reference evidence="1 2" key="1">
    <citation type="submission" date="2024-09" db="EMBL/GenBank/DDBJ databases">
        <title>Paenibacillus zeirhizospherea sp. nov., isolated from surface of the maize (Zea mays) roots in a horticulture field, Hungary.</title>
        <authorList>
            <person name="Marton D."/>
            <person name="Farkas M."/>
            <person name="Bedics A."/>
            <person name="Toth E."/>
            <person name="Tancsics A."/>
            <person name="Boka K."/>
            <person name="Maroti G."/>
            <person name="Kriszt B."/>
            <person name="Cserhati M."/>
        </authorList>
    </citation>
    <scope>NUCLEOTIDE SEQUENCE [LARGE SCALE GENOMIC DNA]</scope>
    <source>
        <strain evidence="1 2">KCTC 33519</strain>
    </source>
</reference>
<dbReference type="InterPro" id="IPR050490">
    <property type="entry name" value="Bact_solute-bd_prot1"/>
</dbReference>
<protein>
    <submittedName>
        <fullName evidence="1">ABC transporter substrate-binding protein</fullName>
    </submittedName>
</protein>
<sequence>MKTALDIRGVILTLIILALIGTGCTSQTAAVQPQAEGAAKGQKVLKVAWWGNDGRKERTMKVIELFEKKYPNIKVEPTDAPNGDYWVLLAMKAADQDFPDVIQMDYKYINEYIKRKLIMPLDDLVASGKLDVSDLDDSSRAAGTFDEKLYGIVTGVNAPSVMYNPEIFEQTGVPTLSAGYTYEDLIQTARELKEQINQPDFIPIGSGALDFAYYLRQHGASYYAADGKGLGYDKDEYLSDFFKMEKMLIDEGLMASPDVINALSSDKDALIINKRAAFHTITSNNVGSYSSLSGTAMRLLPFPALKGGSEGNYVKPSMYFSVSSYTKQSEEAALFIDFFINDLEANEILLGERGVPATAKVREHLLDQMKGSDREQYVYMEHVEKNSSPIDPPVPLVSSSINTLFSKIRNKMLLGQMTPEEAAKQFRDGANEIFADAAS</sequence>
<dbReference type="SUPFAM" id="SSF53850">
    <property type="entry name" value="Periplasmic binding protein-like II"/>
    <property type="match status" value="1"/>
</dbReference>
<evidence type="ECO:0000313" key="1">
    <source>
        <dbReference type="EMBL" id="MFB5265623.1"/>
    </source>
</evidence>
<dbReference type="PANTHER" id="PTHR43649:SF11">
    <property type="entry name" value="ABC TRANSPORTER SUBSTRATE-BINDING PROTEIN YESO-RELATED"/>
    <property type="match status" value="1"/>
</dbReference>
<dbReference type="PANTHER" id="PTHR43649">
    <property type="entry name" value="ARABINOSE-BINDING PROTEIN-RELATED"/>
    <property type="match status" value="1"/>
</dbReference>
<comment type="caution">
    <text evidence="1">The sequence shown here is derived from an EMBL/GenBank/DDBJ whole genome shotgun (WGS) entry which is preliminary data.</text>
</comment>
<name>A0ABV5AN58_9BACL</name>
<accession>A0ABV5AN58</accession>
<gene>
    <name evidence="1" type="ORF">ACE41H_02295</name>
</gene>
<dbReference type="Proteomes" id="UP001580346">
    <property type="component" value="Unassembled WGS sequence"/>
</dbReference>
<dbReference type="Pfam" id="PF01547">
    <property type="entry name" value="SBP_bac_1"/>
    <property type="match status" value="1"/>
</dbReference>
<dbReference type="PROSITE" id="PS51257">
    <property type="entry name" value="PROKAR_LIPOPROTEIN"/>
    <property type="match status" value="1"/>
</dbReference>
<dbReference type="RefSeq" id="WP_375353046.1">
    <property type="nucleotide sequence ID" value="NZ_JBHHMI010000001.1"/>
</dbReference>
<keyword evidence="2" id="KW-1185">Reference proteome</keyword>
<dbReference type="EMBL" id="JBHHMI010000001">
    <property type="protein sequence ID" value="MFB5265623.1"/>
    <property type="molecule type" value="Genomic_DNA"/>
</dbReference>
<organism evidence="1 2">
    <name type="scientific">Paenibacillus enshidis</name>
    <dbReference type="NCBI Taxonomy" id="1458439"/>
    <lineage>
        <taxon>Bacteria</taxon>
        <taxon>Bacillati</taxon>
        <taxon>Bacillota</taxon>
        <taxon>Bacilli</taxon>
        <taxon>Bacillales</taxon>
        <taxon>Paenibacillaceae</taxon>
        <taxon>Paenibacillus</taxon>
    </lineage>
</organism>
<dbReference type="InterPro" id="IPR006059">
    <property type="entry name" value="SBP"/>
</dbReference>